<keyword evidence="8 15" id="KW-0479">Metal-binding</keyword>
<keyword evidence="10" id="KW-0378">Hydrolase</keyword>
<dbReference type="GO" id="GO:0006508">
    <property type="term" value="P:proteolysis"/>
    <property type="evidence" value="ECO:0007669"/>
    <property type="project" value="UniProtKB-KW"/>
</dbReference>
<evidence type="ECO:0000259" key="18">
    <source>
        <dbReference type="SMART" id="SM01351"/>
    </source>
</evidence>
<comment type="similarity">
    <text evidence="3">Belongs to the peptidase M35 family.</text>
</comment>
<dbReference type="Gene3D" id="3.40.390.10">
    <property type="entry name" value="Collagenase (Catalytic Domain)"/>
    <property type="match status" value="1"/>
</dbReference>
<keyword evidence="7" id="KW-0165">Cleavage on pair of basic residues</keyword>
<dbReference type="InterPro" id="IPR050414">
    <property type="entry name" value="Fungal_M35_metalloproteases"/>
</dbReference>
<keyword evidence="9 17" id="KW-0732">Signal</keyword>
<dbReference type="CDD" id="cd11008">
    <property type="entry name" value="M35_deuterolysin_like"/>
    <property type="match status" value="1"/>
</dbReference>
<comment type="cofactor">
    <cofactor evidence="15">
        <name>Zn(2+)</name>
        <dbReference type="ChEBI" id="CHEBI:29105"/>
    </cofactor>
    <text evidence="15">Binds 1 zinc ion per subunit.</text>
</comment>
<dbReference type="Pfam" id="PF02102">
    <property type="entry name" value="Peptidase_M35"/>
    <property type="match status" value="1"/>
</dbReference>
<feature type="binding site" evidence="15">
    <location>
        <position position="313"/>
    </location>
    <ligand>
        <name>Zn(2+)</name>
        <dbReference type="ChEBI" id="CHEBI:29105"/>
        <note>catalytic</note>
    </ligand>
</feature>
<dbReference type="EMBL" id="KN824289">
    <property type="protein sequence ID" value="KIM29274.1"/>
    <property type="molecule type" value="Genomic_DNA"/>
</dbReference>
<evidence type="ECO:0000313" key="20">
    <source>
        <dbReference type="Proteomes" id="UP000054097"/>
    </source>
</evidence>
<keyword evidence="5" id="KW-0964">Secreted</keyword>
<evidence type="ECO:0000256" key="9">
    <source>
        <dbReference type="ARBA" id="ARBA00022729"/>
    </source>
</evidence>
<organism evidence="19 20">
    <name type="scientific">Serendipita vermifera MAFF 305830</name>
    <dbReference type="NCBI Taxonomy" id="933852"/>
    <lineage>
        <taxon>Eukaryota</taxon>
        <taxon>Fungi</taxon>
        <taxon>Dikarya</taxon>
        <taxon>Basidiomycota</taxon>
        <taxon>Agaricomycotina</taxon>
        <taxon>Agaricomycetes</taxon>
        <taxon>Sebacinales</taxon>
        <taxon>Serendipitaceae</taxon>
        <taxon>Serendipita</taxon>
    </lineage>
</organism>
<keyword evidence="12" id="KW-0482">Metalloprotease</keyword>
<dbReference type="PANTHER" id="PTHR37016">
    <property type="match status" value="1"/>
</dbReference>
<evidence type="ECO:0000256" key="5">
    <source>
        <dbReference type="ARBA" id="ARBA00022525"/>
    </source>
</evidence>
<keyword evidence="11 15" id="KW-0862">Zinc</keyword>
<dbReference type="HOGENOM" id="CLU_040830_0_0_1"/>
<dbReference type="InterPro" id="IPR024079">
    <property type="entry name" value="MetalloPept_cat_dom_sf"/>
</dbReference>
<keyword evidence="20" id="KW-1185">Reference proteome</keyword>
<evidence type="ECO:0000256" key="13">
    <source>
        <dbReference type="ARBA" id="ARBA00023145"/>
    </source>
</evidence>
<dbReference type="Proteomes" id="UP000054097">
    <property type="component" value="Unassembled WGS sequence"/>
</dbReference>
<gene>
    <name evidence="19" type="ORF">M408DRAFT_68091</name>
</gene>
<evidence type="ECO:0000256" key="10">
    <source>
        <dbReference type="ARBA" id="ARBA00022801"/>
    </source>
</evidence>
<evidence type="ECO:0000256" key="15">
    <source>
        <dbReference type="PIRSR" id="PIRSR601384-2"/>
    </source>
</evidence>
<evidence type="ECO:0000256" key="16">
    <source>
        <dbReference type="PIRSR" id="PIRSR601384-3"/>
    </source>
</evidence>
<feature type="disulfide bond" evidence="16">
    <location>
        <begin position="190"/>
        <end position="258"/>
    </location>
</feature>
<comment type="subcellular location">
    <subcellularLocation>
        <location evidence="2">Secreted</location>
    </subcellularLocation>
</comment>
<dbReference type="STRING" id="933852.A0A0C3BAY3"/>
<evidence type="ECO:0000256" key="17">
    <source>
        <dbReference type="SAM" id="SignalP"/>
    </source>
</evidence>
<comment type="catalytic activity">
    <reaction evidence="1">
        <text>Preferential cleavage of bonds with hydrophobic residues in P1'. Also 3-Asn-|-Gln-4 and 8-Gly-|-Ser-9 bonds in insulin B chain.</text>
        <dbReference type="EC" id="3.4.24.39"/>
    </reaction>
</comment>
<feature type="chain" id="PRO_5002175630" description="deuterolysin" evidence="17">
    <location>
        <begin position="17"/>
        <end position="366"/>
    </location>
</feature>
<evidence type="ECO:0000256" key="11">
    <source>
        <dbReference type="ARBA" id="ARBA00022833"/>
    </source>
</evidence>
<evidence type="ECO:0000256" key="4">
    <source>
        <dbReference type="ARBA" id="ARBA00012431"/>
    </source>
</evidence>
<keyword evidence="13" id="KW-0865">Zymogen</keyword>
<sequence length="366" mass="38390">MFATTLILLLAGLAVASPLKRAPGLVVSLSAVESTIESIDNIALVATVENTSSDDIKVIKYGTVLDSELPTRSFIVSKGDSELSFTGVKVQISVPDLSSDSYIVIPAGQSVSATHTNLATLYDFAAVGTGTFSFTPKHEFQVAGADDIVQNIADTLTVSAISAATVHVDIVTDVKKRDLKVLDKRAVVSCSASTQASFISSSYTEGKALASLAANYITTNGANSTLFKAYFGAQSIATPLSVLNNVANENSSTRTLGCSDPYAVCDGNVIAYTVIATTNIYFCNIFYNEVATTSLCTGTTIASRNIRGGTVLHEITHATSDTDDIGYGCAYDKNLAISSPSRAAINADNYNCFATEIYASSQCQTS</sequence>
<proteinExistence type="inferred from homology"/>
<accession>A0A0C3BAY3</accession>
<dbReference type="SMART" id="SM01351">
    <property type="entry name" value="Aspzincin_M35"/>
    <property type="match status" value="1"/>
</dbReference>
<reference evidence="19 20" key="1">
    <citation type="submission" date="2014-04" db="EMBL/GenBank/DDBJ databases">
        <authorList>
            <consortium name="DOE Joint Genome Institute"/>
            <person name="Kuo A."/>
            <person name="Zuccaro A."/>
            <person name="Kohler A."/>
            <person name="Nagy L.G."/>
            <person name="Floudas D."/>
            <person name="Copeland A."/>
            <person name="Barry K.W."/>
            <person name="Cichocki N."/>
            <person name="Veneault-Fourrey C."/>
            <person name="LaButti K."/>
            <person name="Lindquist E.A."/>
            <person name="Lipzen A."/>
            <person name="Lundell T."/>
            <person name="Morin E."/>
            <person name="Murat C."/>
            <person name="Sun H."/>
            <person name="Tunlid A."/>
            <person name="Henrissat B."/>
            <person name="Grigoriev I.V."/>
            <person name="Hibbett D.S."/>
            <person name="Martin F."/>
            <person name="Nordberg H.P."/>
            <person name="Cantor M.N."/>
            <person name="Hua S.X."/>
        </authorList>
    </citation>
    <scope>NUCLEOTIDE SEQUENCE [LARGE SCALE GENOMIC DNA]</scope>
    <source>
        <strain evidence="19 20">MAFF 305830</strain>
    </source>
</reference>
<reference evidence="20" key="2">
    <citation type="submission" date="2015-01" db="EMBL/GenBank/DDBJ databases">
        <title>Evolutionary Origins and Diversification of the Mycorrhizal Mutualists.</title>
        <authorList>
            <consortium name="DOE Joint Genome Institute"/>
            <consortium name="Mycorrhizal Genomics Consortium"/>
            <person name="Kohler A."/>
            <person name="Kuo A."/>
            <person name="Nagy L.G."/>
            <person name="Floudas D."/>
            <person name="Copeland A."/>
            <person name="Barry K.W."/>
            <person name="Cichocki N."/>
            <person name="Veneault-Fourrey C."/>
            <person name="LaButti K."/>
            <person name="Lindquist E.A."/>
            <person name="Lipzen A."/>
            <person name="Lundell T."/>
            <person name="Morin E."/>
            <person name="Murat C."/>
            <person name="Riley R."/>
            <person name="Ohm R."/>
            <person name="Sun H."/>
            <person name="Tunlid A."/>
            <person name="Henrissat B."/>
            <person name="Grigoriev I.V."/>
            <person name="Hibbett D.S."/>
            <person name="Martin F."/>
        </authorList>
    </citation>
    <scope>NUCLEOTIDE SEQUENCE [LARGE SCALE GENOMIC DNA]</scope>
    <source>
        <strain evidence="20">MAFF 305830</strain>
    </source>
</reference>
<keyword evidence="6" id="KW-0645">Protease</keyword>
<protein>
    <recommendedName>
        <fullName evidence="4">deuterolysin</fullName>
        <ecNumber evidence="4">3.4.24.39</ecNumber>
    </recommendedName>
</protein>
<evidence type="ECO:0000256" key="1">
    <source>
        <dbReference type="ARBA" id="ARBA00001187"/>
    </source>
</evidence>
<dbReference type="GO" id="GO:0004222">
    <property type="term" value="F:metalloendopeptidase activity"/>
    <property type="evidence" value="ECO:0007669"/>
    <property type="project" value="InterPro"/>
</dbReference>
<evidence type="ECO:0000256" key="6">
    <source>
        <dbReference type="ARBA" id="ARBA00022670"/>
    </source>
</evidence>
<dbReference type="EC" id="3.4.24.39" evidence="4"/>
<dbReference type="InterPro" id="IPR001384">
    <property type="entry name" value="Peptidase_M35"/>
</dbReference>
<dbReference type="AlphaFoldDB" id="A0A0C3BAY3"/>
<dbReference type="InterPro" id="IPR029463">
    <property type="entry name" value="Lys_MEP"/>
</dbReference>
<evidence type="ECO:0000256" key="8">
    <source>
        <dbReference type="ARBA" id="ARBA00022723"/>
    </source>
</evidence>
<feature type="binding site" evidence="15">
    <location>
        <position position="324"/>
    </location>
    <ligand>
        <name>Zn(2+)</name>
        <dbReference type="ChEBI" id="CHEBI:29105"/>
        <note>catalytic</note>
    </ligand>
</feature>
<feature type="signal peptide" evidence="17">
    <location>
        <begin position="1"/>
        <end position="16"/>
    </location>
</feature>
<evidence type="ECO:0000256" key="7">
    <source>
        <dbReference type="ARBA" id="ARBA00022685"/>
    </source>
</evidence>
<dbReference type="GO" id="GO:0046872">
    <property type="term" value="F:metal ion binding"/>
    <property type="evidence" value="ECO:0007669"/>
    <property type="project" value="UniProtKB-KW"/>
</dbReference>
<dbReference type="PANTHER" id="PTHR37016:SF3">
    <property type="entry name" value="NEUTRAL PROTEASE 2-RELATED"/>
    <property type="match status" value="1"/>
</dbReference>
<feature type="disulfide bond" evidence="16">
    <location>
        <begin position="265"/>
        <end position="283"/>
    </location>
</feature>
<feature type="domain" description="Lysine-specific metallo-endopeptidase" evidence="18">
    <location>
        <begin position="215"/>
        <end position="355"/>
    </location>
</feature>
<feature type="active site" evidence="14">
    <location>
        <position position="314"/>
    </location>
</feature>
<name>A0A0C3BAY3_SERVB</name>
<dbReference type="Gene3D" id="2.60.40.2970">
    <property type="match status" value="1"/>
</dbReference>
<evidence type="ECO:0000256" key="12">
    <source>
        <dbReference type="ARBA" id="ARBA00023049"/>
    </source>
</evidence>
<evidence type="ECO:0000256" key="14">
    <source>
        <dbReference type="PIRSR" id="PIRSR601384-1"/>
    </source>
</evidence>
<dbReference type="GO" id="GO:0005576">
    <property type="term" value="C:extracellular region"/>
    <property type="evidence" value="ECO:0007669"/>
    <property type="project" value="UniProtKB-SubCell"/>
</dbReference>
<feature type="binding site" evidence="15">
    <location>
        <position position="317"/>
    </location>
    <ligand>
        <name>Zn(2+)</name>
        <dbReference type="ChEBI" id="CHEBI:29105"/>
        <note>catalytic</note>
    </ligand>
</feature>
<dbReference type="OrthoDB" id="412874at2759"/>
<evidence type="ECO:0000256" key="3">
    <source>
        <dbReference type="ARBA" id="ARBA00010279"/>
    </source>
</evidence>
<evidence type="ECO:0000256" key="2">
    <source>
        <dbReference type="ARBA" id="ARBA00004613"/>
    </source>
</evidence>
<dbReference type="SUPFAM" id="SSF55486">
    <property type="entry name" value="Metalloproteases ('zincins'), catalytic domain"/>
    <property type="match status" value="1"/>
</dbReference>
<evidence type="ECO:0000313" key="19">
    <source>
        <dbReference type="EMBL" id="KIM29274.1"/>
    </source>
</evidence>